<reference evidence="3 5" key="1">
    <citation type="submission" date="2017-08" db="EMBL/GenBank/DDBJ databases">
        <title>Draft genome sequence of pheromone producing symbiont Morganella morganii, of the female New Zealand grass grub Costelytra giveni.</title>
        <authorList>
            <person name="Laugraud A."/>
            <person name="Young S.D."/>
            <person name="Hurst M.H."/>
        </authorList>
    </citation>
    <scope>NUCLEOTIDE SEQUENCE [LARGE SCALE GENOMIC DNA]</scope>
    <source>
        <strain evidence="3 5">MMsCG</strain>
    </source>
</reference>
<name>A0A2S1B897_MORMO</name>
<dbReference type="EMBL" id="CP028956">
    <property type="protein sequence ID" value="AWC94948.1"/>
    <property type="molecule type" value="Genomic_DNA"/>
</dbReference>
<dbReference type="Proteomes" id="UP000286908">
    <property type="component" value="Unassembled WGS sequence"/>
</dbReference>
<evidence type="ECO:0000313" key="4">
    <source>
        <dbReference type="Proteomes" id="UP000244682"/>
    </source>
</evidence>
<dbReference type="InterPro" id="IPR021146">
    <property type="entry name" value="Phage_gp6-like_head-tail"/>
</dbReference>
<dbReference type="Gene3D" id="1.10.3230.30">
    <property type="entry name" value="Phage gp6-like head-tail connector protein"/>
    <property type="match status" value="1"/>
</dbReference>
<dbReference type="EMBL" id="NRQY01000001">
    <property type="protein sequence ID" value="RUT66348.1"/>
    <property type="molecule type" value="Genomic_DNA"/>
</dbReference>
<evidence type="ECO:0000313" key="3">
    <source>
        <dbReference type="EMBL" id="RUT66348.1"/>
    </source>
</evidence>
<dbReference type="Proteomes" id="UP000244682">
    <property type="component" value="Chromosome"/>
</dbReference>
<dbReference type="InterPro" id="IPR006450">
    <property type="entry name" value="Phage_HK97_gp6-like"/>
</dbReference>
<protein>
    <submittedName>
        <fullName evidence="1">Phage gp6-like head-tail connector protein</fullName>
    </submittedName>
</protein>
<evidence type="ECO:0000313" key="2">
    <source>
        <dbReference type="EMBL" id="AWC94948.1"/>
    </source>
</evidence>
<dbReference type="NCBIfam" id="TIGR01560">
    <property type="entry name" value="put_DNA_pack"/>
    <property type="match status" value="1"/>
</dbReference>
<organism evidence="3 5">
    <name type="scientific">Morganella morganii</name>
    <name type="common">Proteus morganii</name>
    <dbReference type="NCBI Taxonomy" id="582"/>
    <lineage>
        <taxon>Bacteria</taxon>
        <taxon>Pseudomonadati</taxon>
        <taxon>Pseudomonadota</taxon>
        <taxon>Gammaproteobacteria</taxon>
        <taxon>Enterobacterales</taxon>
        <taxon>Morganellaceae</taxon>
        <taxon>Morganella</taxon>
    </lineage>
</organism>
<sequence>MTEIVTLAEVRAHLRIDHDFDDADLQLKTNAATAAVLDHIRAWAERHDSDAEKMKASPDIWRVKDAILLLVGIRDRDRDGADINLYPQGMLPYPVTALLGTLHKPVIL</sequence>
<dbReference type="Pfam" id="PF05135">
    <property type="entry name" value="Phage_connect_1"/>
    <property type="match status" value="1"/>
</dbReference>
<accession>A0A2S1B897</accession>
<dbReference type="RefSeq" id="WP_108655157.1">
    <property type="nucleotide sequence ID" value="NZ_CBDAAE010000053.1"/>
</dbReference>
<reference evidence="1 4" key="2">
    <citation type="submission" date="2018-04" db="EMBL/GenBank/DDBJ databases">
        <title>Whole genome sequencing of Morganella morganii AR_0133.</title>
        <authorList>
            <person name="Conlan S."/>
            <person name="Thomas P.J."/>
            <person name="Mullikin J."/>
            <person name="Frank K.M."/>
            <person name="Segre J.A."/>
        </authorList>
    </citation>
    <scope>NUCLEOTIDE SEQUENCE [LARGE SCALE GENOMIC DNA]</scope>
    <source>
        <strain evidence="1 4">AR_0133</strain>
    </source>
</reference>
<dbReference type="EMBL" id="CP028956">
    <property type="protein sequence ID" value="AWC92324.1"/>
    <property type="molecule type" value="Genomic_DNA"/>
</dbReference>
<dbReference type="OrthoDB" id="6624621at2"/>
<dbReference type="AlphaFoldDB" id="A0A2S1B897"/>
<evidence type="ECO:0000313" key="5">
    <source>
        <dbReference type="Proteomes" id="UP000286908"/>
    </source>
</evidence>
<gene>
    <name evidence="1" type="ORF">AM380_00960</name>
    <name evidence="2" type="ORF">AM380_15505</name>
    <name evidence="3" type="ORF">CKG00_08040</name>
</gene>
<evidence type="ECO:0000313" key="1">
    <source>
        <dbReference type="EMBL" id="AWC92324.1"/>
    </source>
</evidence>
<proteinExistence type="predicted"/>
<dbReference type="CDD" id="cd08054">
    <property type="entry name" value="gp6"/>
    <property type="match status" value="1"/>
</dbReference>